<gene>
    <name evidence="1" type="ORF">GCM10007350_10180</name>
</gene>
<evidence type="ECO:0000313" key="1">
    <source>
        <dbReference type="EMBL" id="GHD59149.1"/>
    </source>
</evidence>
<keyword evidence="2" id="KW-1185">Reference proteome</keyword>
<dbReference type="EMBL" id="BMYO01000002">
    <property type="protein sequence ID" value="GHD59149.1"/>
    <property type="molecule type" value="Genomic_DNA"/>
</dbReference>
<dbReference type="InterPro" id="IPR005358">
    <property type="entry name" value="Puta_zinc/iron-chelating_dom"/>
</dbReference>
<name>A0ABQ3GWX4_9NEIS</name>
<sequence>MGIGSNAINYRLCPRTMNPCLSCGACCAAFRVTFHCSELESEGGTVPDALADAETTELYRLRGTDYARPRCVALVGEIGQSVHCGLYRERPNPCREFAPMAELGVFSEACNRARARHGLPPLPVA</sequence>
<organism evidence="1 2">
    <name type="scientific">Jeongeupia chitinilytica</name>
    <dbReference type="NCBI Taxonomy" id="1041641"/>
    <lineage>
        <taxon>Bacteria</taxon>
        <taxon>Pseudomonadati</taxon>
        <taxon>Pseudomonadota</taxon>
        <taxon>Betaproteobacteria</taxon>
        <taxon>Neisseriales</taxon>
        <taxon>Chitinibacteraceae</taxon>
        <taxon>Jeongeupia</taxon>
    </lineage>
</organism>
<proteinExistence type="predicted"/>
<protein>
    <submittedName>
        <fullName evidence="1">Zinc/iron-chelating domain-containing protein</fullName>
    </submittedName>
</protein>
<dbReference type="Pfam" id="PF03692">
    <property type="entry name" value="CxxCxxCC"/>
    <property type="match status" value="1"/>
</dbReference>
<dbReference type="Proteomes" id="UP000604737">
    <property type="component" value="Unassembled WGS sequence"/>
</dbReference>
<comment type="caution">
    <text evidence="1">The sequence shown here is derived from an EMBL/GenBank/DDBJ whole genome shotgun (WGS) entry which is preliminary data.</text>
</comment>
<evidence type="ECO:0000313" key="2">
    <source>
        <dbReference type="Proteomes" id="UP000604737"/>
    </source>
</evidence>
<reference evidence="2" key="1">
    <citation type="journal article" date="2019" name="Int. J. Syst. Evol. Microbiol.">
        <title>The Global Catalogue of Microorganisms (GCM) 10K type strain sequencing project: providing services to taxonomists for standard genome sequencing and annotation.</title>
        <authorList>
            <consortium name="The Broad Institute Genomics Platform"/>
            <consortium name="The Broad Institute Genome Sequencing Center for Infectious Disease"/>
            <person name="Wu L."/>
            <person name="Ma J."/>
        </authorList>
    </citation>
    <scope>NUCLEOTIDE SEQUENCE [LARGE SCALE GENOMIC DNA]</scope>
    <source>
        <strain evidence="2">KCTC 23701</strain>
    </source>
</reference>
<accession>A0ABQ3GWX4</accession>